<feature type="transmembrane region" description="Helical" evidence="8">
    <location>
        <begin position="320"/>
        <end position="336"/>
    </location>
</feature>
<evidence type="ECO:0000256" key="8">
    <source>
        <dbReference type="SAM" id="Phobius"/>
    </source>
</evidence>
<protein>
    <recommendedName>
        <fullName evidence="9">Glycosyltransferase RgtA/B/C/D-like domain-containing protein</fullName>
    </recommendedName>
</protein>
<dbReference type="AlphaFoldDB" id="A0A1G2BK05"/>
<feature type="transmembrane region" description="Helical" evidence="8">
    <location>
        <begin position="369"/>
        <end position="389"/>
    </location>
</feature>
<dbReference type="PANTHER" id="PTHR33908:SF3">
    <property type="entry name" value="UNDECAPRENYL PHOSPHATE-ALPHA-4-AMINO-4-DEOXY-L-ARABINOSE ARABINOSYL TRANSFERASE"/>
    <property type="match status" value="1"/>
</dbReference>
<keyword evidence="4" id="KW-0808">Transferase</keyword>
<gene>
    <name evidence="10" type="ORF">A2677_03210</name>
</gene>
<comment type="caution">
    <text evidence="10">The sequence shown here is derived from an EMBL/GenBank/DDBJ whole genome shotgun (WGS) entry which is preliminary data.</text>
</comment>
<evidence type="ECO:0000313" key="11">
    <source>
        <dbReference type="Proteomes" id="UP000177817"/>
    </source>
</evidence>
<dbReference type="Pfam" id="PF13231">
    <property type="entry name" value="PMT_2"/>
    <property type="match status" value="1"/>
</dbReference>
<evidence type="ECO:0000256" key="3">
    <source>
        <dbReference type="ARBA" id="ARBA00022676"/>
    </source>
</evidence>
<proteinExistence type="predicted"/>
<organism evidence="10 11">
    <name type="scientific">Candidatus Komeilibacteria bacterium RIFCSPHIGHO2_01_FULL_52_14</name>
    <dbReference type="NCBI Taxonomy" id="1798549"/>
    <lineage>
        <taxon>Bacteria</taxon>
        <taxon>Candidatus Komeiliibacteriota</taxon>
    </lineage>
</organism>
<dbReference type="PANTHER" id="PTHR33908">
    <property type="entry name" value="MANNOSYLTRANSFERASE YKCB-RELATED"/>
    <property type="match status" value="1"/>
</dbReference>
<feature type="transmembrane region" description="Helical" evidence="8">
    <location>
        <begin position="291"/>
        <end position="308"/>
    </location>
</feature>
<comment type="subcellular location">
    <subcellularLocation>
        <location evidence="1">Cell membrane</location>
        <topology evidence="1">Multi-pass membrane protein</topology>
    </subcellularLocation>
</comment>
<keyword evidence="6 8" id="KW-1133">Transmembrane helix</keyword>
<evidence type="ECO:0000313" key="10">
    <source>
        <dbReference type="EMBL" id="OGY89514.1"/>
    </source>
</evidence>
<dbReference type="GO" id="GO:0005886">
    <property type="term" value="C:plasma membrane"/>
    <property type="evidence" value="ECO:0007669"/>
    <property type="project" value="UniProtKB-SubCell"/>
</dbReference>
<feature type="transmembrane region" description="Helical" evidence="8">
    <location>
        <begin position="155"/>
        <end position="173"/>
    </location>
</feature>
<evidence type="ECO:0000256" key="4">
    <source>
        <dbReference type="ARBA" id="ARBA00022679"/>
    </source>
</evidence>
<dbReference type="EMBL" id="MHKK01000031">
    <property type="protein sequence ID" value="OGY89514.1"/>
    <property type="molecule type" value="Genomic_DNA"/>
</dbReference>
<dbReference type="GO" id="GO:0010041">
    <property type="term" value="P:response to iron(III) ion"/>
    <property type="evidence" value="ECO:0007669"/>
    <property type="project" value="TreeGrafter"/>
</dbReference>
<evidence type="ECO:0000256" key="7">
    <source>
        <dbReference type="ARBA" id="ARBA00023136"/>
    </source>
</evidence>
<feature type="transmembrane region" description="Helical" evidence="8">
    <location>
        <begin position="217"/>
        <end position="239"/>
    </location>
</feature>
<feature type="transmembrane region" description="Helical" evidence="8">
    <location>
        <begin position="342"/>
        <end position="362"/>
    </location>
</feature>
<reference evidence="10 11" key="1">
    <citation type="journal article" date="2016" name="Nat. Commun.">
        <title>Thousands of microbial genomes shed light on interconnected biogeochemical processes in an aquifer system.</title>
        <authorList>
            <person name="Anantharaman K."/>
            <person name="Brown C.T."/>
            <person name="Hug L.A."/>
            <person name="Sharon I."/>
            <person name="Castelle C.J."/>
            <person name="Probst A.J."/>
            <person name="Thomas B.C."/>
            <person name="Singh A."/>
            <person name="Wilkins M.J."/>
            <person name="Karaoz U."/>
            <person name="Brodie E.L."/>
            <person name="Williams K.H."/>
            <person name="Hubbard S.S."/>
            <person name="Banfield J.F."/>
        </authorList>
    </citation>
    <scope>NUCLEOTIDE SEQUENCE [LARGE SCALE GENOMIC DNA]</scope>
</reference>
<dbReference type="GO" id="GO:0016763">
    <property type="term" value="F:pentosyltransferase activity"/>
    <property type="evidence" value="ECO:0007669"/>
    <property type="project" value="TreeGrafter"/>
</dbReference>
<feature type="transmembrane region" description="Helical" evidence="8">
    <location>
        <begin position="193"/>
        <end position="210"/>
    </location>
</feature>
<keyword evidence="7 8" id="KW-0472">Membrane</keyword>
<dbReference type="Proteomes" id="UP000177817">
    <property type="component" value="Unassembled WGS sequence"/>
</dbReference>
<accession>A0A1G2BK05</accession>
<evidence type="ECO:0000256" key="2">
    <source>
        <dbReference type="ARBA" id="ARBA00022475"/>
    </source>
</evidence>
<name>A0A1G2BK05_9BACT</name>
<feature type="transmembrane region" description="Helical" evidence="8">
    <location>
        <begin position="108"/>
        <end position="126"/>
    </location>
</feature>
<dbReference type="GO" id="GO:0009103">
    <property type="term" value="P:lipopolysaccharide biosynthetic process"/>
    <property type="evidence" value="ECO:0007669"/>
    <property type="project" value="UniProtKB-ARBA"/>
</dbReference>
<sequence>MNMLPAFKKYWFVIVILLIGGLLRVYALDRGDPLSDEVLYGFRAIGMLDFDFALRQPTTLQLFVNRGIAIPSWAHLSFHDHPLFVFLVQHWSMGLFGVQAWSMRLPSALFGIGTVLLLYYLAQALFSKRAAVIAAALAAVNVLLVYVSRTGVQESQVIFFMVLAVLCFVRAQRDPRWYCAWGVAWGLGFFSKYTVGFLLLSFAWYLLLYARDAFKKALFYAGAVLVFIGALSSVIYNIMLYKTFGHFDFQLFYLFGQKVSYWESTPGKDIGGLSDRVIGIFSNLFLYNEPVFNMLAAVAIVVFIALCIRMPRSEEKRNSMFLCAIIGANLLLYVGIGPSPRFLTMLIPWLAVAVAAVGARFFGSLARPWQSTVGGVAIVVLVWQGWFAYNSYIAIRPAGIEGVTYSKIHWDMHPWGYNELDVWLSKKLAGSYPAFTVPYSLPFLEDIKQKAIQEATRSGKKPYSALFVYSDNMSDLATLWVVNRRSLYEAWPMISAVSYQTTLESKGESFYREAGIQEIYFIQNTDAVLQNYSDRITDVPQRLESELQKQHVEPERIYNRSREEAFRIYRIPVTVSDKT</sequence>
<evidence type="ECO:0000256" key="5">
    <source>
        <dbReference type="ARBA" id="ARBA00022692"/>
    </source>
</evidence>
<keyword evidence="2" id="KW-1003">Cell membrane</keyword>
<keyword evidence="5 8" id="KW-0812">Transmembrane</keyword>
<feature type="domain" description="Glycosyltransferase RgtA/B/C/D-like" evidence="9">
    <location>
        <begin position="80"/>
        <end position="233"/>
    </location>
</feature>
<evidence type="ECO:0000259" key="9">
    <source>
        <dbReference type="Pfam" id="PF13231"/>
    </source>
</evidence>
<feature type="transmembrane region" description="Helical" evidence="8">
    <location>
        <begin position="132"/>
        <end position="148"/>
    </location>
</feature>
<evidence type="ECO:0000256" key="6">
    <source>
        <dbReference type="ARBA" id="ARBA00022989"/>
    </source>
</evidence>
<evidence type="ECO:0000256" key="1">
    <source>
        <dbReference type="ARBA" id="ARBA00004651"/>
    </source>
</evidence>
<dbReference type="InterPro" id="IPR038731">
    <property type="entry name" value="RgtA/B/C-like"/>
</dbReference>
<dbReference type="InterPro" id="IPR050297">
    <property type="entry name" value="LipidA_mod_glycosyltrf_83"/>
</dbReference>
<keyword evidence="3" id="KW-0328">Glycosyltransferase</keyword>